<dbReference type="GO" id="GO:0003676">
    <property type="term" value="F:nucleic acid binding"/>
    <property type="evidence" value="ECO:0007669"/>
    <property type="project" value="InterPro"/>
</dbReference>
<dbReference type="InterPro" id="IPR012337">
    <property type="entry name" value="RNaseH-like_sf"/>
</dbReference>
<keyword evidence="3" id="KW-1185">Reference proteome</keyword>
<feature type="non-terminal residue" evidence="2">
    <location>
        <position position="682"/>
    </location>
</feature>
<reference evidence="2 3" key="1">
    <citation type="submission" date="2023-11" db="EMBL/GenBank/DDBJ databases">
        <title>Halocaridina rubra genome assembly.</title>
        <authorList>
            <person name="Smith C."/>
        </authorList>
    </citation>
    <scope>NUCLEOTIDE SEQUENCE [LARGE SCALE GENOMIC DNA]</scope>
    <source>
        <strain evidence="2">EP-1</strain>
        <tissue evidence="2">Whole</tissue>
    </source>
</reference>
<dbReference type="Proteomes" id="UP001381693">
    <property type="component" value="Unassembled WGS sequence"/>
</dbReference>
<comment type="caution">
    <text evidence="2">The sequence shown here is derived from an EMBL/GenBank/DDBJ whole genome shotgun (WGS) entry which is preliminary data.</text>
</comment>
<dbReference type="InterPro" id="IPR002562">
    <property type="entry name" value="3'-5'_exonuclease_dom"/>
</dbReference>
<sequence length="682" mass="77624">MEAIEKGQCATIATEDCVYCFMHLQKLWKLNKKNEFSEAIRASLVNTVDPYKLIIIVIKLCRDIYKSRGNGMAANIAVEFISFLNSNREKYTECLTKPLQKEVFQVAITQKNTGLMRLLVKAYELENIKTELLPYLHDMIAQKRHKDVCILATLLSLQSEFSTFELIIPLFIQDRLCLADEFLDSSLQHQQEIVLFIDDLIGKKTEAQDVLAAHGVKNPATFKSSKILSNTATRLLKRYKLDMALFPNLRRIKTLSALRYLFYKYYIGKGLQYSVFQSLIDDALKESPELKVELMNLFSQYQDPQSAVPYVARLGLYIKDLPWEIINAVSDSFSLKADVNSHPNTNDIEEEYWNEDGGETYPLLLPPENIIIVDTIEGFEECMKTLSSGIIVGVDTEWKPTFGIGHEREQVALLQLASVTHVFLIDVVLLLPCLTANHWIMLGKIFVNDNITKLGYGIKGDFKVLAKLNLELKNALVDAQNVIDFDEKKAALLSSHSEIFSFSASSYKGLSDLVYRCFGKPLNKNEQFSNWAERPLSKSQRFYAALDARCLIEIYQYLNEKAELLEIRDWRGIKPKAPSKDLKKSTGKKMEISASNVTLLDTKQSPILARDSRFVCDTMLQGLAKKLRLCGVDAIALENGQSSDECIPYFEKDMRVVLSRGSAYVRLSRYIPAEYLFHVQSE</sequence>
<dbReference type="PANTHER" id="PTHR47765">
    <property type="entry name" value="3'-5' EXONUCLEASE DOMAIN-CONTAINING PROTEIN"/>
    <property type="match status" value="1"/>
</dbReference>
<dbReference type="Gene3D" id="3.30.420.10">
    <property type="entry name" value="Ribonuclease H-like superfamily/Ribonuclease H"/>
    <property type="match status" value="1"/>
</dbReference>
<dbReference type="InterPro" id="IPR036397">
    <property type="entry name" value="RNaseH_sf"/>
</dbReference>
<dbReference type="InterPro" id="IPR052408">
    <property type="entry name" value="Exonuclease_MUT-7-like"/>
</dbReference>
<dbReference type="PANTHER" id="PTHR47765:SF2">
    <property type="entry name" value="EXONUCLEASE MUT-7 HOMOLOG"/>
    <property type="match status" value="1"/>
</dbReference>
<dbReference type="Pfam" id="PF01927">
    <property type="entry name" value="Mut7-C"/>
    <property type="match status" value="1"/>
</dbReference>
<protein>
    <recommendedName>
        <fullName evidence="1">3'-5' exonuclease domain-containing protein</fullName>
    </recommendedName>
</protein>
<dbReference type="SMART" id="SM00474">
    <property type="entry name" value="35EXOc"/>
    <property type="match status" value="1"/>
</dbReference>
<organism evidence="2 3">
    <name type="scientific">Halocaridina rubra</name>
    <name type="common">Hawaiian red shrimp</name>
    <dbReference type="NCBI Taxonomy" id="373956"/>
    <lineage>
        <taxon>Eukaryota</taxon>
        <taxon>Metazoa</taxon>
        <taxon>Ecdysozoa</taxon>
        <taxon>Arthropoda</taxon>
        <taxon>Crustacea</taxon>
        <taxon>Multicrustacea</taxon>
        <taxon>Malacostraca</taxon>
        <taxon>Eumalacostraca</taxon>
        <taxon>Eucarida</taxon>
        <taxon>Decapoda</taxon>
        <taxon>Pleocyemata</taxon>
        <taxon>Caridea</taxon>
        <taxon>Atyoidea</taxon>
        <taxon>Atyidae</taxon>
        <taxon>Halocaridina</taxon>
    </lineage>
</organism>
<evidence type="ECO:0000313" key="2">
    <source>
        <dbReference type="EMBL" id="KAK7083667.1"/>
    </source>
</evidence>
<dbReference type="AlphaFoldDB" id="A0AAN8XG22"/>
<dbReference type="InterPro" id="IPR002782">
    <property type="entry name" value="Mut7-C_RNAse_dom"/>
</dbReference>
<name>A0AAN8XG22_HALRR</name>
<dbReference type="GO" id="GO:0006139">
    <property type="term" value="P:nucleobase-containing compound metabolic process"/>
    <property type="evidence" value="ECO:0007669"/>
    <property type="project" value="InterPro"/>
</dbReference>
<evidence type="ECO:0000313" key="3">
    <source>
        <dbReference type="Proteomes" id="UP001381693"/>
    </source>
</evidence>
<accession>A0AAN8XG22</accession>
<proteinExistence type="predicted"/>
<gene>
    <name evidence="2" type="ORF">SK128_013603</name>
</gene>
<evidence type="ECO:0000259" key="1">
    <source>
        <dbReference type="SMART" id="SM00474"/>
    </source>
</evidence>
<dbReference type="EMBL" id="JAXCGZ010002682">
    <property type="protein sequence ID" value="KAK7083667.1"/>
    <property type="molecule type" value="Genomic_DNA"/>
</dbReference>
<feature type="domain" description="3'-5' exonuclease" evidence="1">
    <location>
        <begin position="370"/>
        <end position="563"/>
    </location>
</feature>
<dbReference type="SUPFAM" id="SSF53098">
    <property type="entry name" value="Ribonuclease H-like"/>
    <property type="match status" value="1"/>
</dbReference>
<dbReference type="GO" id="GO:0008408">
    <property type="term" value="F:3'-5' exonuclease activity"/>
    <property type="evidence" value="ECO:0007669"/>
    <property type="project" value="InterPro"/>
</dbReference>
<dbReference type="Pfam" id="PF01612">
    <property type="entry name" value="DNA_pol_A_exo1"/>
    <property type="match status" value="1"/>
</dbReference>